<evidence type="ECO:0000256" key="2">
    <source>
        <dbReference type="ARBA" id="ARBA00022801"/>
    </source>
</evidence>
<dbReference type="GO" id="GO:0003676">
    <property type="term" value="F:nucleic acid binding"/>
    <property type="evidence" value="ECO:0007669"/>
    <property type="project" value="InterPro"/>
</dbReference>
<evidence type="ECO:0000313" key="5">
    <source>
        <dbReference type="EMBL" id="SEJ45905.1"/>
    </source>
</evidence>
<evidence type="ECO:0000256" key="1">
    <source>
        <dbReference type="ARBA" id="ARBA00022722"/>
    </source>
</evidence>
<evidence type="ECO:0000259" key="4">
    <source>
        <dbReference type="SMART" id="SM00479"/>
    </source>
</evidence>
<name>A0A1H6ZAL2_9PSED</name>
<dbReference type="InterPro" id="IPR036397">
    <property type="entry name" value="RNaseH_sf"/>
</dbReference>
<gene>
    <name evidence="5" type="ORF">SAMN05216201_10950</name>
</gene>
<dbReference type="CDD" id="cd06127">
    <property type="entry name" value="DEDDh"/>
    <property type="match status" value="1"/>
</dbReference>
<protein>
    <submittedName>
        <fullName evidence="5">DNA polymerase-3 subunit epsilon</fullName>
    </submittedName>
</protein>
<dbReference type="InterPro" id="IPR013520">
    <property type="entry name" value="Ribonucl_H"/>
</dbReference>
<evidence type="ECO:0000313" key="6">
    <source>
        <dbReference type="Proteomes" id="UP000242930"/>
    </source>
</evidence>
<dbReference type="PANTHER" id="PTHR30231:SF4">
    <property type="entry name" value="PROTEIN NEN2"/>
    <property type="match status" value="1"/>
</dbReference>
<organism evidence="5 6">
    <name type="scientific">Pseudomonas linyingensis</name>
    <dbReference type="NCBI Taxonomy" id="915471"/>
    <lineage>
        <taxon>Bacteria</taxon>
        <taxon>Pseudomonadati</taxon>
        <taxon>Pseudomonadota</taxon>
        <taxon>Gammaproteobacteria</taxon>
        <taxon>Pseudomonadales</taxon>
        <taxon>Pseudomonadaceae</taxon>
        <taxon>Pseudomonas</taxon>
    </lineage>
</organism>
<keyword evidence="6" id="KW-1185">Reference proteome</keyword>
<sequence length="202" mass="22479">MTNFYAFDTETTGFPLFKEPSEDPRQPHIVDIAALLYNDAGELIDSFEAIIRPDGWTIPDEVAQIHGITHEMAMDLGIPEAEALDGFMAIHERAALRVAHNCQFDDRILRIALMRFRGEEAANSFRSGASYCTANNAKPVCQLPPTAKMQASRFRNTFKTPNLAEALKHLTGEDLVNAHRARIDAEACVKVYFALQKLQSAA</sequence>
<feature type="domain" description="Exonuclease" evidence="4">
    <location>
        <begin position="3"/>
        <end position="201"/>
    </location>
</feature>
<keyword evidence="2" id="KW-0378">Hydrolase</keyword>
<dbReference type="Proteomes" id="UP000242930">
    <property type="component" value="Unassembled WGS sequence"/>
</dbReference>
<proteinExistence type="predicted"/>
<dbReference type="GO" id="GO:0006259">
    <property type="term" value="P:DNA metabolic process"/>
    <property type="evidence" value="ECO:0007669"/>
    <property type="project" value="UniProtKB-ARBA"/>
</dbReference>
<dbReference type="EMBL" id="FNZE01000009">
    <property type="protein sequence ID" value="SEJ45905.1"/>
    <property type="molecule type" value="Genomic_DNA"/>
</dbReference>
<dbReference type="RefSeq" id="WP_090311310.1">
    <property type="nucleotide sequence ID" value="NZ_FNZE01000009.1"/>
</dbReference>
<dbReference type="OrthoDB" id="280774at2"/>
<dbReference type="InterPro" id="IPR012337">
    <property type="entry name" value="RNaseH-like_sf"/>
</dbReference>
<dbReference type="AlphaFoldDB" id="A0A1H6ZAL2"/>
<reference evidence="6" key="1">
    <citation type="submission" date="2016-10" db="EMBL/GenBank/DDBJ databases">
        <authorList>
            <person name="Varghese N."/>
            <person name="Submissions S."/>
        </authorList>
    </citation>
    <scope>NUCLEOTIDE SEQUENCE [LARGE SCALE GENOMIC DNA]</scope>
    <source>
        <strain evidence="6">LMG 25967</strain>
    </source>
</reference>
<dbReference type="SUPFAM" id="SSF53098">
    <property type="entry name" value="Ribonuclease H-like"/>
    <property type="match status" value="1"/>
</dbReference>
<dbReference type="Pfam" id="PF00929">
    <property type="entry name" value="RNase_T"/>
    <property type="match status" value="1"/>
</dbReference>
<evidence type="ECO:0000256" key="3">
    <source>
        <dbReference type="ARBA" id="ARBA00022839"/>
    </source>
</evidence>
<dbReference type="GO" id="GO:0008408">
    <property type="term" value="F:3'-5' exonuclease activity"/>
    <property type="evidence" value="ECO:0007669"/>
    <property type="project" value="TreeGrafter"/>
</dbReference>
<dbReference type="Gene3D" id="3.30.420.10">
    <property type="entry name" value="Ribonuclease H-like superfamily/Ribonuclease H"/>
    <property type="match status" value="1"/>
</dbReference>
<accession>A0A1H6ZAL2</accession>
<dbReference type="SMART" id="SM00479">
    <property type="entry name" value="EXOIII"/>
    <property type="match status" value="1"/>
</dbReference>
<keyword evidence="1" id="KW-0540">Nuclease</keyword>
<dbReference type="PANTHER" id="PTHR30231">
    <property type="entry name" value="DNA POLYMERASE III SUBUNIT EPSILON"/>
    <property type="match status" value="1"/>
</dbReference>
<keyword evidence="3" id="KW-0269">Exonuclease</keyword>
<dbReference type="STRING" id="915471.SAMN05216201_10950"/>